<evidence type="ECO:0000313" key="6">
    <source>
        <dbReference type="EMBL" id="KIJ38401.1"/>
    </source>
</evidence>
<gene>
    <name evidence="6" type="ORF">M422DRAFT_259068</name>
</gene>
<organism evidence="6 7">
    <name type="scientific">Sphaerobolus stellatus (strain SS14)</name>
    <dbReference type="NCBI Taxonomy" id="990650"/>
    <lineage>
        <taxon>Eukaryota</taxon>
        <taxon>Fungi</taxon>
        <taxon>Dikarya</taxon>
        <taxon>Basidiomycota</taxon>
        <taxon>Agaricomycotina</taxon>
        <taxon>Agaricomycetes</taxon>
        <taxon>Phallomycetidae</taxon>
        <taxon>Geastrales</taxon>
        <taxon>Sphaerobolaceae</taxon>
        <taxon>Sphaerobolus</taxon>
    </lineage>
</organism>
<name>A0A0C9VLI9_SPHS4</name>
<dbReference type="PROSITE" id="PS50865">
    <property type="entry name" value="ZF_MYND_2"/>
    <property type="match status" value="1"/>
</dbReference>
<keyword evidence="2 4" id="KW-0863">Zinc-finger</keyword>
<evidence type="ECO:0000256" key="1">
    <source>
        <dbReference type="ARBA" id="ARBA00022723"/>
    </source>
</evidence>
<dbReference type="HOGENOM" id="CLU_039337_0_0_1"/>
<keyword evidence="3" id="KW-0862">Zinc</keyword>
<evidence type="ECO:0000256" key="3">
    <source>
        <dbReference type="ARBA" id="ARBA00022833"/>
    </source>
</evidence>
<evidence type="ECO:0000256" key="4">
    <source>
        <dbReference type="PROSITE-ProRule" id="PRU00134"/>
    </source>
</evidence>
<protein>
    <submittedName>
        <fullName evidence="6">Unplaced genomic scaffold SPHSTscaffold_86, whole genome shotgun sequence</fullName>
    </submittedName>
</protein>
<keyword evidence="7" id="KW-1185">Reference proteome</keyword>
<dbReference type="GO" id="GO:0008270">
    <property type="term" value="F:zinc ion binding"/>
    <property type="evidence" value="ECO:0007669"/>
    <property type="project" value="UniProtKB-KW"/>
</dbReference>
<dbReference type="SUPFAM" id="SSF144232">
    <property type="entry name" value="HIT/MYND zinc finger-like"/>
    <property type="match status" value="1"/>
</dbReference>
<dbReference type="PROSITE" id="PS01360">
    <property type="entry name" value="ZF_MYND_1"/>
    <property type="match status" value="1"/>
</dbReference>
<feature type="domain" description="MYND-type" evidence="5">
    <location>
        <begin position="297"/>
        <end position="337"/>
    </location>
</feature>
<sequence length="525" mass="60342">MPGLAPKAYLNGFTLPADFELPTIESVRNDVAFVPTLLANNGKNANVGMLNPRTHENFERLPEPLIYNSMVPNLFKFSYFTLWEDIPNDLLDSAIWVLEMYARPWDEATEQDLRATGHIPPGNGYETAKYLASLNIRWKIARHLLNYKINRPADAIPYLRALVETDQSSIPKATVWGIYGEALARSGSDDKEAQIMLELALQAPGTRLPVDMAVRVRIFLARVLHRLNLDTKAIEHENWVIKWFRKNPTLMEDTALRNLLMPEEDYNDAILEQLGGKEWLANRKTTFKTNHNESKGCRQCEARSTQKPLFKCSRCKHIYYCSRECQRKDWPTHKESCNDIADCLKNIEKLSLLDPAAGQKAELWHKWRVEADKSLIHALGLHHDPSRSRTHIAFKRIKYTPKASKDLRYKFHIDEMGVYKISDVMPEIESIMCLRPGEGREYIDGLFEDIRRLAPDGSEIPFPMIDLAFGDNLVPWLGSKTVSRNGLTFIPYDPEWRESLNILGPPRAFKFPRAGVKDQEHIFDN</sequence>
<dbReference type="InterPro" id="IPR002893">
    <property type="entry name" value="Znf_MYND"/>
</dbReference>
<accession>A0A0C9VLI9</accession>
<keyword evidence="1" id="KW-0479">Metal-binding</keyword>
<dbReference type="Pfam" id="PF01753">
    <property type="entry name" value="zf-MYND"/>
    <property type="match status" value="1"/>
</dbReference>
<proteinExistence type="predicted"/>
<evidence type="ECO:0000256" key="2">
    <source>
        <dbReference type="ARBA" id="ARBA00022771"/>
    </source>
</evidence>
<dbReference type="Proteomes" id="UP000054279">
    <property type="component" value="Unassembled WGS sequence"/>
</dbReference>
<evidence type="ECO:0000259" key="5">
    <source>
        <dbReference type="PROSITE" id="PS50865"/>
    </source>
</evidence>
<dbReference type="AlphaFoldDB" id="A0A0C9VLI9"/>
<dbReference type="EMBL" id="KN837161">
    <property type="protein sequence ID" value="KIJ38401.1"/>
    <property type="molecule type" value="Genomic_DNA"/>
</dbReference>
<evidence type="ECO:0000313" key="7">
    <source>
        <dbReference type="Proteomes" id="UP000054279"/>
    </source>
</evidence>
<dbReference type="Gene3D" id="6.10.140.2220">
    <property type="match status" value="1"/>
</dbReference>
<dbReference type="OrthoDB" id="2931494at2759"/>
<reference evidence="6 7" key="1">
    <citation type="submission" date="2014-06" db="EMBL/GenBank/DDBJ databases">
        <title>Evolutionary Origins and Diversification of the Mycorrhizal Mutualists.</title>
        <authorList>
            <consortium name="DOE Joint Genome Institute"/>
            <consortium name="Mycorrhizal Genomics Consortium"/>
            <person name="Kohler A."/>
            <person name="Kuo A."/>
            <person name="Nagy L.G."/>
            <person name="Floudas D."/>
            <person name="Copeland A."/>
            <person name="Barry K.W."/>
            <person name="Cichocki N."/>
            <person name="Veneault-Fourrey C."/>
            <person name="LaButti K."/>
            <person name="Lindquist E.A."/>
            <person name="Lipzen A."/>
            <person name="Lundell T."/>
            <person name="Morin E."/>
            <person name="Murat C."/>
            <person name="Riley R."/>
            <person name="Ohm R."/>
            <person name="Sun H."/>
            <person name="Tunlid A."/>
            <person name="Henrissat B."/>
            <person name="Grigoriev I.V."/>
            <person name="Hibbett D.S."/>
            <person name="Martin F."/>
        </authorList>
    </citation>
    <scope>NUCLEOTIDE SEQUENCE [LARGE SCALE GENOMIC DNA]</scope>
    <source>
        <strain evidence="6 7">SS14</strain>
    </source>
</reference>